<keyword evidence="3" id="KW-1185">Reference proteome</keyword>
<proteinExistence type="predicted"/>
<evidence type="ECO:0000256" key="1">
    <source>
        <dbReference type="SAM" id="Phobius"/>
    </source>
</evidence>
<evidence type="ECO:0000313" key="2">
    <source>
        <dbReference type="EMBL" id="MBO1325748.1"/>
    </source>
</evidence>
<keyword evidence="1" id="KW-0812">Transmembrane</keyword>
<comment type="caution">
    <text evidence="2">The sequence shown here is derived from an EMBL/GenBank/DDBJ whole genome shotgun (WGS) entry which is preliminary data.</text>
</comment>
<dbReference type="RefSeq" id="WP_207846393.1">
    <property type="nucleotide sequence ID" value="NZ_JAFVMH010000005.1"/>
</dbReference>
<accession>A0A939KMW7</accession>
<organism evidence="2 3">
    <name type="scientific">Acetobacter garciniae</name>
    <dbReference type="NCBI Taxonomy" id="2817435"/>
    <lineage>
        <taxon>Bacteria</taxon>
        <taxon>Pseudomonadati</taxon>
        <taxon>Pseudomonadota</taxon>
        <taxon>Alphaproteobacteria</taxon>
        <taxon>Acetobacterales</taxon>
        <taxon>Acetobacteraceae</taxon>
        <taxon>Acetobacter</taxon>
    </lineage>
</organism>
<feature type="transmembrane region" description="Helical" evidence="1">
    <location>
        <begin position="117"/>
        <end position="138"/>
    </location>
</feature>
<name>A0A939KMW7_9PROT</name>
<sequence>MFSHERFKILAETYGASLSRWPEAEREKAAALLASSPQARALLAAQQEVDTLLSGAFAADQALYDQQTELEKPDAAVMRLSLIVGEKISHKQQARSAWWTLSRLLARVGSARRRATLRWGVIALGAGAAAISGFWLGWKPTTSTSADLFSSLLTSALVGGTW</sequence>
<gene>
    <name evidence="2" type="ORF">J2D77_11335</name>
</gene>
<dbReference type="EMBL" id="JAFVMH010000005">
    <property type="protein sequence ID" value="MBO1325748.1"/>
    <property type="molecule type" value="Genomic_DNA"/>
</dbReference>
<keyword evidence="1" id="KW-0472">Membrane</keyword>
<protein>
    <submittedName>
        <fullName evidence="2">Uncharacterized protein</fullName>
    </submittedName>
</protein>
<keyword evidence="1" id="KW-1133">Transmembrane helix</keyword>
<dbReference type="Proteomes" id="UP000664073">
    <property type="component" value="Unassembled WGS sequence"/>
</dbReference>
<dbReference type="AlphaFoldDB" id="A0A939KMW7"/>
<evidence type="ECO:0000313" key="3">
    <source>
        <dbReference type="Proteomes" id="UP000664073"/>
    </source>
</evidence>
<reference evidence="2" key="1">
    <citation type="submission" date="2021-03" db="EMBL/GenBank/DDBJ databases">
        <title>The complete genome sequence of Acetobacter sp. TBRC 12339.</title>
        <authorList>
            <person name="Charoenyingcharoen P."/>
            <person name="Yukphan P."/>
        </authorList>
    </citation>
    <scope>NUCLEOTIDE SEQUENCE</scope>
    <source>
        <strain evidence="2">TBRC 12339</strain>
    </source>
</reference>